<sequence>MKSSHFLPFIAALAASVTASPIQEAADEQISPRGSPASACFPFADPHCHVPTVCQCANGWIYEYNRDNYNAGGNGCDPPWRFIGKKTSQHPKFRC</sequence>
<dbReference type="eggNOG" id="ENOG502SZ6W">
    <property type="taxonomic scope" value="Eukaryota"/>
</dbReference>
<dbReference type="AlphaFoldDB" id="E9EH59"/>
<dbReference type="HOGENOM" id="CLU_160184_0_0_1"/>
<accession>E9EH59</accession>
<proteinExistence type="predicted"/>
<organism evidence="3">
    <name type="scientific">Metarhizium acridum (strain CQMa 102)</name>
    <dbReference type="NCBI Taxonomy" id="655827"/>
    <lineage>
        <taxon>Eukaryota</taxon>
        <taxon>Fungi</taxon>
        <taxon>Dikarya</taxon>
        <taxon>Ascomycota</taxon>
        <taxon>Pezizomycotina</taxon>
        <taxon>Sordariomycetes</taxon>
        <taxon>Hypocreomycetidae</taxon>
        <taxon>Hypocreales</taxon>
        <taxon>Clavicipitaceae</taxon>
        <taxon>Metarhizium</taxon>
    </lineage>
</organism>
<dbReference type="OrthoDB" id="5238343at2759"/>
<dbReference type="InParanoid" id="E9EH59"/>
<gene>
    <name evidence="2" type="ORF">MAC_09207</name>
</gene>
<name>E9EH59_METAQ</name>
<feature type="chain" id="PRO_5003235728" evidence="1">
    <location>
        <begin position="20"/>
        <end position="95"/>
    </location>
</feature>
<evidence type="ECO:0000313" key="2">
    <source>
        <dbReference type="EMBL" id="EFY84763.1"/>
    </source>
</evidence>
<evidence type="ECO:0000313" key="3">
    <source>
        <dbReference type="Proteomes" id="UP000002499"/>
    </source>
</evidence>
<dbReference type="OMA" id="CYHYTIS"/>
<reference evidence="2 3" key="1">
    <citation type="journal article" date="2011" name="PLoS Genet.">
        <title>Genome sequencing and comparative transcriptomics of the model entomopathogenic fungi Metarhizium anisopliae and M. acridum.</title>
        <authorList>
            <person name="Gao Q."/>
            <person name="Jin K."/>
            <person name="Ying S.H."/>
            <person name="Zhang Y."/>
            <person name="Xiao G."/>
            <person name="Shang Y."/>
            <person name="Duan Z."/>
            <person name="Hu X."/>
            <person name="Xie X.Q."/>
            <person name="Zhou G."/>
            <person name="Peng G."/>
            <person name="Luo Z."/>
            <person name="Huang W."/>
            <person name="Wang B."/>
            <person name="Fang W."/>
            <person name="Wang S."/>
            <person name="Zhong Y."/>
            <person name="Ma L.J."/>
            <person name="St Leger R.J."/>
            <person name="Zhao G.P."/>
            <person name="Pei Y."/>
            <person name="Feng M.G."/>
            <person name="Xia Y."/>
            <person name="Wang C."/>
        </authorList>
    </citation>
    <scope>NUCLEOTIDE SEQUENCE [LARGE SCALE GENOMIC DNA]</scope>
    <source>
        <strain evidence="2 3">CQMa 102</strain>
    </source>
</reference>
<evidence type="ECO:0000256" key="1">
    <source>
        <dbReference type="SAM" id="SignalP"/>
    </source>
</evidence>
<feature type="signal peptide" evidence="1">
    <location>
        <begin position="1"/>
        <end position="19"/>
    </location>
</feature>
<keyword evidence="1" id="KW-0732">Signal</keyword>
<dbReference type="Proteomes" id="UP000002499">
    <property type="component" value="Unassembled WGS sequence"/>
</dbReference>
<protein>
    <submittedName>
        <fullName evidence="2">Uncharacterized protein</fullName>
    </submittedName>
</protein>
<keyword evidence="3" id="KW-1185">Reference proteome</keyword>
<dbReference type="EMBL" id="GL698607">
    <property type="protein sequence ID" value="EFY84763.1"/>
    <property type="molecule type" value="Genomic_DNA"/>
</dbReference>